<feature type="transmembrane region" description="Helical" evidence="1">
    <location>
        <begin position="436"/>
        <end position="456"/>
    </location>
</feature>
<proteinExistence type="predicted"/>
<feature type="transmembrane region" description="Helical" evidence="1">
    <location>
        <begin position="400"/>
        <end position="424"/>
    </location>
</feature>
<keyword evidence="1" id="KW-0472">Membrane</keyword>
<feature type="transmembrane region" description="Helical" evidence="1">
    <location>
        <begin position="686"/>
        <end position="706"/>
    </location>
</feature>
<dbReference type="Proteomes" id="UP000615455">
    <property type="component" value="Unassembled WGS sequence"/>
</dbReference>
<evidence type="ECO:0000313" key="3">
    <source>
        <dbReference type="Proteomes" id="UP000615455"/>
    </source>
</evidence>
<organism evidence="2 3">
    <name type="scientific">Paenibacillus marchantiophytorum</name>
    <dbReference type="NCBI Taxonomy" id="1619310"/>
    <lineage>
        <taxon>Bacteria</taxon>
        <taxon>Bacillati</taxon>
        <taxon>Bacillota</taxon>
        <taxon>Bacilli</taxon>
        <taxon>Bacillales</taxon>
        <taxon>Paenibacillaceae</taxon>
        <taxon>Paenibacillus</taxon>
    </lineage>
</organism>
<feature type="transmembrane region" description="Helical" evidence="1">
    <location>
        <begin position="718"/>
        <end position="735"/>
    </location>
</feature>
<reference evidence="3" key="1">
    <citation type="journal article" date="2019" name="Int. J. Syst. Evol. Microbiol.">
        <title>The Global Catalogue of Microorganisms (GCM) 10K type strain sequencing project: providing services to taxonomists for standard genome sequencing and annotation.</title>
        <authorList>
            <consortium name="The Broad Institute Genomics Platform"/>
            <consortium name="The Broad Institute Genome Sequencing Center for Infectious Disease"/>
            <person name="Wu L."/>
            <person name="Ma J."/>
        </authorList>
    </citation>
    <scope>NUCLEOTIDE SEQUENCE [LARGE SCALE GENOMIC DNA]</scope>
    <source>
        <strain evidence="3">CGMCC 1.15043</strain>
    </source>
</reference>
<feature type="transmembrane region" description="Helical" evidence="1">
    <location>
        <begin position="562"/>
        <end position="582"/>
    </location>
</feature>
<accession>A0ABQ1FJ03</accession>
<protein>
    <submittedName>
        <fullName evidence="2">Uncharacterized protein</fullName>
    </submittedName>
</protein>
<keyword evidence="1" id="KW-1133">Transmembrane helix</keyword>
<feature type="transmembrane region" description="Helical" evidence="1">
    <location>
        <begin position="619"/>
        <end position="637"/>
    </location>
</feature>
<dbReference type="RefSeq" id="WP_189020627.1">
    <property type="nucleotide sequence ID" value="NZ_BMHE01000080.1"/>
</dbReference>
<feature type="transmembrane region" description="Helical" evidence="1">
    <location>
        <begin position="588"/>
        <end position="607"/>
    </location>
</feature>
<gene>
    <name evidence="2" type="ORF">GCM10008018_70250</name>
</gene>
<feature type="transmembrane region" description="Helical" evidence="1">
    <location>
        <begin position="468"/>
        <end position="486"/>
    </location>
</feature>
<name>A0ABQ1FJ03_9BACL</name>
<dbReference type="EMBL" id="BMHE01000080">
    <property type="protein sequence ID" value="GGA15417.1"/>
    <property type="molecule type" value="Genomic_DNA"/>
</dbReference>
<feature type="transmembrane region" description="Helical" evidence="1">
    <location>
        <begin position="741"/>
        <end position="758"/>
    </location>
</feature>
<keyword evidence="1" id="KW-0812">Transmembrane</keyword>
<keyword evidence="3" id="KW-1185">Reference proteome</keyword>
<evidence type="ECO:0000313" key="2">
    <source>
        <dbReference type="EMBL" id="GGA15417.1"/>
    </source>
</evidence>
<sequence>MKLKMTGYFVGIFLFLLELSTSAYGFEAQNERSIHKTMPDKQVTIISISGLSFMELKSEQLDVLPHLRQMIEQGAIGAMNIRTANRTMRDVYVSMGAGEPTVGLTDLQAFEADEMWQGTLIPKLRERYIGRNVGDNSLQLNPDSLIVPDIARLLKVNAKKAYGPGMLGDFLKAYGIQRTVIASGEESHISSVDGDKVRRYSPLMLMDSNGFVDKGVLGRGVLTAAVDRPFGVTTDYAEMLALLGKREPSSVYLIEFADLYRLYADKEHYPEARFQELKTQILLEMDQWFGQWMSAMKDQESLWLFSPEVHNEAARGKMYLAPLVHYTRMSQGGLLVSESTRRPGVVTMQDFTSTLMDECHIPLPAGLSGLPLSTSLKANALGDLQQELSSIQMIYRSRPLLLYPFVTCEMVVLLVSLFYVMWVRSGRFPWRRTVRTLLYALLVAPAVMLILGLITVPLTKVLGIDNSILLLIGLFIGGSLLLSAALERRSLFTSMIWLAYGTAGIIMMDACIGSPAMKYAVLGYDPMIGARYYGIGNEYMGVMIGALVLGVTAALQRRGRPVLRGLGPVAAFLLVTVCLAAPSLGANAGGALSAAVAFGVAGVHCFAGDRWRELRLGRGAALLTALLALGFGALWLLNSADSPAAAARESHVGRAFHALRAGQFDQIGYLIERKLRMNVHLLRASAWSKVLITSLFVMAVLVLRPRGRLRVWKAENPYWMYGFSANMIGAIAALLLNDSGIVAAATMIIFVAVPMLLLRLQELETTLKTAEE</sequence>
<feature type="transmembrane region" description="Helical" evidence="1">
    <location>
        <begin position="537"/>
        <end position="555"/>
    </location>
</feature>
<feature type="transmembrane region" description="Helical" evidence="1">
    <location>
        <begin position="498"/>
        <end position="517"/>
    </location>
</feature>
<comment type="caution">
    <text evidence="2">The sequence shown here is derived from an EMBL/GenBank/DDBJ whole genome shotgun (WGS) entry which is preliminary data.</text>
</comment>
<evidence type="ECO:0000256" key="1">
    <source>
        <dbReference type="SAM" id="Phobius"/>
    </source>
</evidence>